<dbReference type="GO" id="GO:0004674">
    <property type="term" value="F:protein serine/threonine kinase activity"/>
    <property type="evidence" value="ECO:0007669"/>
    <property type="project" value="UniProtKB-KW"/>
</dbReference>
<dbReference type="Gene3D" id="1.10.510.10">
    <property type="entry name" value="Transferase(Phosphotransferase) domain 1"/>
    <property type="match status" value="2"/>
</dbReference>
<dbReference type="Pfam" id="PF00069">
    <property type="entry name" value="Pkinase"/>
    <property type="match status" value="1"/>
</dbReference>
<evidence type="ECO:0000259" key="1">
    <source>
        <dbReference type="PROSITE" id="PS50011"/>
    </source>
</evidence>
<dbReference type="PANTHER" id="PTHR24361">
    <property type="entry name" value="MITOGEN-ACTIVATED KINASE KINASE KINASE"/>
    <property type="match status" value="1"/>
</dbReference>
<dbReference type="InterPro" id="IPR000719">
    <property type="entry name" value="Prot_kinase_dom"/>
</dbReference>
<reference evidence="3" key="1">
    <citation type="submission" date="2017-01" db="EMBL/GenBank/DDBJ databases">
        <title>Comparative genomics of anhydrobiosis in the tardigrade Hypsibius dujardini.</title>
        <authorList>
            <person name="Yoshida Y."/>
            <person name="Koutsovoulos G."/>
            <person name="Laetsch D."/>
            <person name="Stevens L."/>
            <person name="Kumar S."/>
            <person name="Horikawa D."/>
            <person name="Ishino K."/>
            <person name="Komine S."/>
            <person name="Tomita M."/>
            <person name="Blaxter M."/>
            <person name="Arakawa K."/>
        </authorList>
    </citation>
    <scope>NUCLEOTIDE SEQUENCE [LARGE SCALE GENOMIC DNA]</scope>
    <source>
        <strain evidence="3">Z151</strain>
    </source>
</reference>
<dbReference type="SUPFAM" id="SSF56112">
    <property type="entry name" value="Protein kinase-like (PK-like)"/>
    <property type="match status" value="2"/>
</dbReference>
<accession>A0A1W0WLS0</accession>
<dbReference type="InterPro" id="IPR011009">
    <property type="entry name" value="Kinase-like_dom_sf"/>
</dbReference>
<dbReference type="AlphaFoldDB" id="A0A1W0WLS0"/>
<dbReference type="PROSITE" id="PS50011">
    <property type="entry name" value="PROTEIN_KINASE_DOM"/>
    <property type="match status" value="2"/>
</dbReference>
<dbReference type="OrthoDB" id="8961570at2759"/>
<dbReference type="PROSITE" id="PS00108">
    <property type="entry name" value="PROTEIN_KINASE_ST"/>
    <property type="match status" value="1"/>
</dbReference>
<evidence type="ECO:0000313" key="3">
    <source>
        <dbReference type="Proteomes" id="UP000192578"/>
    </source>
</evidence>
<dbReference type="GO" id="GO:0005524">
    <property type="term" value="F:ATP binding"/>
    <property type="evidence" value="ECO:0007669"/>
    <property type="project" value="UniProtKB-KW"/>
</dbReference>
<dbReference type="GO" id="GO:0005737">
    <property type="term" value="C:cytoplasm"/>
    <property type="evidence" value="ECO:0007669"/>
    <property type="project" value="TreeGrafter"/>
</dbReference>
<dbReference type="EMBL" id="MTYJ01000078">
    <property type="protein sequence ID" value="OQV16139.1"/>
    <property type="molecule type" value="Genomic_DNA"/>
</dbReference>
<dbReference type="InterPro" id="IPR053235">
    <property type="entry name" value="Ser_Thr_kinase"/>
</dbReference>
<gene>
    <name evidence="2" type="ORF">BV898_09774</name>
</gene>
<keyword evidence="3" id="KW-1185">Reference proteome</keyword>
<dbReference type="SMART" id="SM00220">
    <property type="entry name" value="S_TKc"/>
    <property type="match status" value="1"/>
</dbReference>
<keyword evidence="2" id="KW-0808">Transferase</keyword>
<keyword evidence="2" id="KW-0418">Kinase</keyword>
<dbReference type="InterPro" id="IPR008271">
    <property type="entry name" value="Ser/Thr_kinase_AS"/>
</dbReference>
<feature type="domain" description="Protein kinase" evidence="1">
    <location>
        <begin position="119"/>
        <end position="423"/>
    </location>
</feature>
<organism evidence="2 3">
    <name type="scientific">Hypsibius exemplaris</name>
    <name type="common">Freshwater tardigrade</name>
    <dbReference type="NCBI Taxonomy" id="2072580"/>
    <lineage>
        <taxon>Eukaryota</taxon>
        <taxon>Metazoa</taxon>
        <taxon>Ecdysozoa</taxon>
        <taxon>Tardigrada</taxon>
        <taxon>Eutardigrada</taxon>
        <taxon>Parachela</taxon>
        <taxon>Hypsibioidea</taxon>
        <taxon>Hypsibiidae</taxon>
        <taxon>Hypsibius</taxon>
    </lineage>
</organism>
<protein>
    <submittedName>
        <fullName evidence="2">Mitogen-activated protein kinase kinase kinase 4</fullName>
    </submittedName>
</protein>
<comment type="caution">
    <text evidence="2">The sequence shown here is derived from an EMBL/GenBank/DDBJ whole genome shotgun (WGS) entry which is preliminary data.</text>
</comment>
<name>A0A1W0WLS0_HYPEX</name>
<feature type="domain" description="Protein kinase" evidence="1">
    <location>
        <begin position="1"/>
        <end position="83"/>
    </location>
</feature>
<dbReference type="Gene3D" id="3.30.200.20">
    <property type="entry name" value="Phosphorylase Kinase, domain 1"/>
    <property type="match status" value="1"/>
</dbReference>
<sequence length="423" mass="47338">MDIWSLGCVVLDMLTRGNMQHVNRDGILLDDNLPFPDWLESMQNGGKPFIPASAPDIIYGLCQRCFERDPKDYLTAKELTNFIVKELKYARKAPSTTNTMMSYLSYQIDPDDEEQKFAFEWVKVIGNGGYGMVFSVKAKESDINNRVITRGVKDYSQDKNVLALKVLHNAEFVVEKQTLLLQLEHPAMVKYLAIGRLPLGPNGEPNPQTGVLMEYCEGGTLNALSQSIELSQADILKYLRQIVSAVHYLHERPLPIFHGDIKGENIFLTQNQAICKLGDMENFHILVEGKTNVGGLKAKQGTPIHMSPEMLVYAFGTDDEDQVFPTGIGRASDIWSVGCTVLEMVGRGQFQYKTADGEAMSVDSNKPNKFLRQVTCGAYPDQSDAEARLGSRLSQVLAECLRKNAEERPRVARLVQTVGEWHN</sequence>
<dbReference type="Proteomes" id="UP000192578">
    <property type="component" value="Unassembled WGS sequence"/>
</dbReference>
<proteinExistence type="predicted"/>
<evidence type="ECO:0000313" key="2">
    <source>
        <dbReference type="EMBL" id="OQV16139.1"/>
    </source>
</evidence>